<name>F4A1X9_MAHA5</name>
<dbReference type="PROSITE" id="PS00198">
    <property type="entry name" value="4FE4S_FER_1"/>
    <property type="match status" value="1"/>
</dbReference>
<sequence length="284" mass="32958">MNWEQQQQKMRNITSELLTNGKVDIIIGYEQASVKGKAAPAFITSLEEIQTLVWNDKCENMLAKYALRYKDKRMAIVAKACDARAIVGLMVEHQFPREQIVIIGMVCPGMTDERGRVYESCQVCRHHNPPVYDYFIGDAMEESEYKLSPTMAKIDAMMPDERWAYFTSQMKKCIRCYSCRQACYLCYCNKCFVDRNQPRWMARTTDLSDNIYYHLGRIMHTAGRCVQCGACERVCPMDLKIWYLAQKVSDDCKELYDYDAGLMLDEKPALADYRLEDSQKAFVD</sequence>
<dbReference type="GO" id="GO:0051536">
    <property type="term" value="F:iron-sulfur cluster binding"/>
    <property type="evidence" value="ECO:0007669"/>
    <property type="project" value="UniProtKB-KW"/>
</dbReference>
<keyword evidence="2" id="KW-0408">Iron</keyword>
<keyword evidence="3" id="KW-0411">Iron-sulfur</keyword>
<dbReference type="InterPro" id="IPR009051">
    <property type="entry name" value="Helical_ferredxn"/>
</dbReference>
<accession>F4A1X9</accession>
<dbReference type="Proteomes" id="UP000008457">
    <property type="component" value="Chromosome"/>
</dbReference>
<dbReference type="SUPFAM" id="SSF46548">
    <property type="entry name" value="alpha-helical ferredoxin"/>
    <property type="match status" value="1"/>
</dbReference>
<dbReference type="AlphaFoldDB" id="F4A1X9"/>
<feature type="domain" description="4Fe-4S ferredoxin-type" evidence="4">
    <location>
        <begin position="216"/>
        <end position="247"/>
    </location>
</feature>
<dbReference type="InterPro" id="IPR017900">
    <property type="entry name" value="4Fe4S_Fe_S_CS"/>
</dbReference>
<dbReference type="InterPro" id="IPR017896">
    <property type="entry name" value="4Fe4S_Fe-S-bd"/>
</dbReference>
<protein>
    <submittedName>
        <fullName evidence="5">Coenzyme F420 hydrogenase/dehydrogenase beta subunit domain protein</fullName>
    </submittedName>
</protein>
<gene>
    <name evidence="5" type="ordered locus">Mahau_0897</name>
</gene>
<dbReference type="Gene3D" id="1.10.1060.10">
    <property type="entry name" value="Alpha-helical ferredoxin"/>
    <property type="match status" value="1"/>
</dbReference>
<dbReference type="HOGENOM" id="CLU_063409_0_0_9"/>
<dbReference type="RefSeq" id="WP_013780525.1">
    <property type="nucleotide sequence ID" value="NC_015520.1"/>
</dbReference>
<dbReference type="GO" id="GO:0046872">
    <property type="term" value="F:metal ion binding"/>
    <property type="evidence" value="ECO:0007669"/>
    <property type="project" value="UniProtKB-KW"/>
</dbReference>
<reference evidence="5 6" key="2">
    <citation type="journal article" date="2011" name="Stand. Genomic Sci.">
        <title>Complete genome sequence of Mahella australiensis type strain (50-1 BON).</title>
        <authorList>
            <person name="Sikorski J."/>
            <person name="Teshima H."/>
            <person name="Nolan M."/>
            <person name="Lucas S."/>
            <person name="Hammon N."/>
            <person name="Deshpande S."/>
            <person name="Cheng J.F."/>
            <person name="Pitluck S."/>
            <person name="Liolios K."/>
            <person name="Pagani I."/>
            <person name="Ivanova N."/>
            <person name="Huntemann M."/>
            <person name="Mavromatis K."/>
            <person name="Ovchinikova G."/>
            <person name="Pati A."/>
            <person name="Tapia R."/>
            <person name="Han C."/>
            <person name="Goodwin L."/>
            <person name="Chen A."/>
            <person name="Palaniappan K."/>
            <person name="Land M."/>
            <person name="Hauser L."/>
            <person name="Ngatchou-Djao O.D."/>
            <person name="Rohde M."/>
            <person name="Pukall R."/>
            <person name="Spring S."/>
            <person name="Abt B."/>
            <person name="Goker M."/>
            <person name="Detter J.C."/>
            <person name="Woyke T."/>
            <person name="Bristow J."/>
            <person name="Markowitz V."/>
            <person name="Hugenholtz P."/>
            <person name="Eisen J.A."/>
            <person name="Kyrpides N.C."/>
            <person name="Klenk H.P."/>
            <person name="Lapidus A."/>
        </authorList>
    </citation>
    <scope>NUCLEOTIDE SEQUENCE [LARGE SCALE GENOMIC DNA]</scope>
    <source>
        <strain evidence="6">DSM 15567 / CIP 107919 / 50-1 BON</strain>
    </source>
</reference>
<evidence type="ECO:0000313" key="6">
    <source>
        <dbReference type="Proteomes" id="UP000008457"/>
    </source>
</evidence>
<reference evidence="6" key="1">
    <citation type="submission" date="2010-11" db="EMBL/GenBank/DDBJ databases">
        <title>The complete genome of Mahella australiensis DSM 15567.</title>
        <authorList>
            <consortium name="US DOE Joint Genome Institute (JGI-PGF)"/>
            <person name="Lucas S."/>
            <person name="Copeland A."/>
            <person name="Lapidus A."/>
            <person name="Bruce D."/>
            <person name="Goodwin L."/>
            <person name="Pitluck S."/>
            <person name="Kyrpides N."/>
            <person name="Mavromatis K."/>
            <person name="Pagani I."/>
            <person name="Ivanova N."/>
            <person name="Teshima H."/>
            <person name="Brettin T."/>
            <person name="Detter J.C."/>
            <person name="Han C."/>
            <person name="Tapia R."/>
            <person name="Land M."/>
            <person name="Hauser L."/>
            <person name="Markowitz V."/>
            <person name="Cheng J.-F."/>
            <person name="Hugenholtz P."/>
            <person name="Woyke T."/>
            <person name="Wu D."/>
            <person name="Spring S."/>
            <person name="Pukall R."/>
            <person name="Steenblock K."/>
            <person name="Schneider S."/>
            <person name="Klenk H.-P."/>
            <person name="Eisen J.A."/>
        </authorList>
    </citation>
    <scope>NUCLEOTIDE SEQUENCE [LARGE SCALE GENOMIC DNA]</scope>
    <source>
        <strain evidence="6">DSM 15567 / CIP 107919 / 50-1 BON</strain>
    </source>
</reference>
<dbReference type="eggNOG" id="COG1035">
    <property type="taxonomic scope" value="Bacteria"/>
</dbReference>
<proteinExistence type="predicted"/>
<dbReference type="Pfam" id="PF13534">
    <property type="entry name" value="Fer4_17"/>
    <property type="match status" value="1"/>
</dbReference>
<dbReference type="PROSITE" id="PS51379">
    <property type="entry name" value="4FE4S_FER_2"/>
    <property type="match status" value="1"/>
</dbReference>
<evidence type="ECO:0000256" key="1">
    <source>
        <dbReference type="ARBA" id="ARBA00022723"/>
    </source>
</evidence>
<dbReference type="STRING" id="697281.Mahau_0897"/>
<evidence type="ECO:0000313" key="5">
    <source>
        <dbReference type="EMBL" id="AEE96095.1"/>
    </source>
</evidence>
<keyword evidence="1" id="KW-0479">Metal-binding</keyword>
<dbReference type="KEGG" id="mas:Mahau_0897"/>
<dbReference type="eggNOG" id="COG4656">
    <property type="taxonomic scope" value="Bacteria"/>
</dbReference>
<evidence type="ECO:0000259" key="4">
    <source>
        <dbReference type="PROSITE" id="PS51379"/>
    </source>
</evidence>
<evidence type="ECO:0000256" key="3">
    <source>
        <dbReference type="ARBA" id="ARBA00023014"/>
    </source>
</evidence>
<organism evidence="5 6">
    <name type="scientific">Mahella australiensis (strain DSM 15567 / CIP 107919 / 50-1 BON)</name>
    <dbReference type="NCBI Taxonomy" id="697281"/>
    <lineage>
        <taxon>Bacteria</taxon>
        <taxon>Bacillati</taxon>
        <taxon>Bacillota</taxon>
        <taxon>Clostridia</taxon>
        <taxon>Thermoanaerobacterales</taxon>
        <taxon>Thermoanaerobacterales Family IV. Incertae Sedis</taxon>
        <taxon>Mahella</taxon>
    </lineage>
</organism>
<evidence type="ECO:0000256" key="2">
    <source>
        <dbReference type="ARBA" id="ARBA00023004"/>
    </source>
</evidence>
<keyword evidence="6" id="KW-1185">Reference proteome</keyword>
<dbReference type="EMBL" id="CP002360">
    <property type="protein sequence ID" value="AEE96095.1"/>
    <property type="molecule type" value="Genomic_DNA"/>
</dbReference>